<keyword evidence="1" id="KW-0812">Transmembrane</keyword>
<dbReference type="EMBL" id="MVGT01000435">
    <property type="protein sequence ID" value="OVA18729.1"/>
    <property type="molecule type" value="Genomic_DNA"/>
</dbReference>
<feature type="transmembrane region" description="Helical" evidence="1">
    <location>
        <begin position="35"/>
        <end position="55"/>
    </location>
</feature>
<evidence type="ECO:0000256" key="1">
    <source>
        <dbReference type="SAM" id="Phobius"/>
    </source>
</evidence>
<comment type="caution">
    <text evidence="2">The sequence shown here is derived from an EMBL/GenBank/DDBJ whole genome shotgun (WGS) entry which is preliminary data.</text>
</comment>
<reference evidence="2 3" key="1">
    <citation type="journal article" date="2017" name="Mol. Plant">
        <title>The Genome of Medicinal Plant Macleaya cordata Provides New Insights into Benzylisoquinoline Alkaloids Metabolism.</title>
        <authorList>
            <person name="Liu X."/>
            <person name="Liu Y."/>
            <person name="Huang P."/>
            <person name="Ma Y."/>
            <person name="Qing Z."/>
            <person name="Tang Q."/>
            <person name="Cao H."/>
            <person name="Cheng P."/>
            <person name="Zheng Y."/>
            <person name="Yuan Z."/>
            <person name="Zhou Y."/>
            <person name="Liu J."/>
            <person name="Tang Z."/>
            <person name="Zhuo Y."/>
            <person name="Zhang Y."/>
            <person name="Yu L."/>
            <person name="Huang J."/>
            <person name="Yang P."/>
            <person name="Peng Q."/>
            <person name="Zhang J."/>
            <person name="Jiang W."/>
            <person name="Zhang Z."/>
            <person name="Lin K."/>
            <person name="Ro D.K."/>
            <person name="Chen X."/>
            <person name="Xiong X."/>
            <person name="Shang Y."/>
            <person name="Huang S."/>
            <person name="Zeng J."/>
        </authorList>
    </citation>
    <scope>NUCLEOTIDE SEQUENCE [LARGE SCALE GENOMIC DNA]</scope>
    <source>
        <strain evidence="3">cv. BLH2017</strain>
        <tissue evidence="2">Root</tissue>
    </source>
</reference>
<protein>
    <submittedName>
        <fullName evidence="2">Uncharacterized protein</fullName>
    </submittedName>
</protein>
<proteinExistence type="predicted"/>
<dbReference type="Proteomes" id="UP000195402">
    <property type="component" value="Unassembled WGS sequence"/>
</dbReference>
<evidence type="ECO:0000313" key="2">
    <source>
        <dbReference type="EMBL" id="OVA18729.1"/>
    </source>
</evidence>
<organism evidence="2 3">
    <name type="scientific">Macleaya cordata</name>
    <name type="common">Five-seeded plume-poppy</name>
    <name type="synonym">Bocconia cordata</name>
    <dbReference type="NCBI Taxonomy" id="56857"/>
    <lineage>
        <taxon>Eukaryota</taxon>
        <taxon>Viridiplantae</taxon>
        <taxon>Streptophyta</taxon>
        <taxon>Embryophyta</taxon>
        <taxon>Tracheophyta</taxon>
        <taxon>Spermatophyta</taxon>
        <taxon>Magnoliopsida</taxon>
        <taxon>Ranunculales</taxon>
        <taxon>Papaveraceae</taxon>
        <taxon>Papaveroideae</taxon>
        <taxon>Macleaya</taxon>
    </lineage>
</organism>
<evidence type="ECO:0000313" key="3">
    <source>
        <dbReference type="Proteomes" id="UP000195402"/>
    </source>
</evidence>
<dbReference type="InParanoid" id="A0A200R7N1"/>
<sequence>MAEGDNGDVSVEYKQSGRLPDFLQSVNLKYVKLGFHYLITHLLTLFLIPIIVVIINEAAQ</sequence>
<keyword evidence="1" id="KW-0472">Membrane</keyword>
<accession>A0A200R7N1</accession>
<dbReference type="STRING" id="56857.A0A200R7N1"/>
<gene>
    <name evidence="2" type="ORF">BVC80_1831g297</name>
</gene>
<dbReference type="AlphaFoldDB" id="A0A200R7N1"/>
<keyword evidence="1" id="KW-1133">Transmembrane helix</keyword>
<dbReference type="OrthoDB" id="1745258at2759"/>
<keyword evidence="3" id="KW-1185">Reference proteome</keyword>
<name>A0A200R7N1_MACCD</name>